<dbReference type="GO" id="GO:0071770">
    <property type="term" value="P:DIM/DIP cell wall layer assembly"/>
    <property type="evidence" value="ECO:0007669"/>
    <property type="project" value="TreeGrafter"/>
</dbReference>
<keyword evidence="7" id="KW-1185">Reference proteome</keyword>
<dbReference type="PROSITE" id="PS52004">
    <property type="entry name" value="KS3_2"/>
    <property type="match status" value="1"/>
</dbReference>
<dbReference type="GO" id="GO:0004312">
    <property type="term" value="F:fatty acid synthase activity"/>
    <property type="evidence" value="ECO:0007669"/>
    <property type="project" value="TreeGrafter"/>
</dbReference>
<dbReference type="AlphaFoldDB" id="A0A5B1BTY6"/>
<name>A0A5B1BTY6_MYCSI</name>
<reference evidence="6 7" key="1">
    <citation type="submission" date="2019-09" db="EMBL/GenBank/DDBJ databases">
        <title>Report of infection by Mycobacterium simiae a patient suffering from pulmonary tuberculosis.</title>
        <authorList>
            <person name="Mohanty P.S."/>
            <person name="Bansal A.K."/>
            <person name="Singh H."/>
            <person name="Sharma S."/>
            <person name="Patil S.A."/>
            <person name="Upadhaya P."/>
            <person name="Singh P.K."/>
            <person name="Kumar D."/>
            <person name="Kumar S."/>
            <person name="Singh R.K."/>
            <person name="Chaudhary B."/>
        </authorList>
    </citation>
    <scope>NUCLEOTIDE SEQUENCE [LARGE SCALE GENOMIC DNA]</scope>
    <source>
        <strain evidence="6 7">JAL-560-SIM</strain>
    </source>
</reference>
<dbReference type="InterPro" id="IPR016039">
    <property type="entry name" value="Thiolase-like"/>
</dbReference>
<evidence type="ECO:0000256" key="4">
    <source>
        <dbReference type="ARBA" id="ARBA00023268"/>
    </source>
</evidence>
<evidence type="ECO:0000313" key="7">
    <source>
        <dbReference type="Proteomes" id="UP000324701"/>
    </source>
</evidence>
<proteinExistence type="predicted"/>
<feature type="domain" description="Ketosynthase family 3 (KS3)" evidence="5">
    <location>
        <begin position="12"/>
        <end position="435"/>
    </location>
</feature>
<dbReference type="PANTHER" id="PTHR43775:SF37">
    <property type="entry name" value="SI:DKEY-61P9.11"/>
    <property type="match status" value="1"/>
</dbReference>
<dbReference type="Pfam" id="PF00109">
    <property type="entry name" value="ketoacyl-synt"/>
    <property type="match status" value="1"/>
</dbReference>
<dbReference type="Proteomes" id="UP000324701">
    <property type="component" value="Unassembled WGS sequence"/>
</dbReference>
<dbReference type="PROSITE" id="PS51257">
    <property type="entry name" value="PROKAR_LIPOPROTEIN"/>
    <property type="match status" value="1"/>
</dbReference>
<dbReference type="GO" id="GO:0006633">
    <property type="term" value="P:fatty acid biosynthetic process"/>
    <property type="evidence" value="ECO:0007669"/>
    <property type="project" value="TreeGrafter"/>
</dbReference>
<dbReference type="GO" id="GO:0005737">
    <property type="term" value="C:cytoplasm"/>
    <property type="evidence" value="ECO:0007669"/>
    <property type="project" value="TreeGrafter"/>
</dbReference>
<gene>
    <name evidence="6" type="ORF">F0Q45_08995</name>
</gene>
<protein>
    <submittedName>
        <fullName evidence="6">Type I polyketide synthase</fullName>
    </submittedName>
</protein>
<dbReference type="InterPro" id="IPR014030">
    <property type="entry name" value="Ketoacyl_synth_N"/>
</dbReference>
<organism evidence="6 7">
    <name type="scientific">Mycobacterium simiae</name>
    <name type="common">Mycobacterium habana</name>
    <dbReference type="NCBI Taxonomy" id="1784"/>
    <lineage>
        <taxon>Bacteria</taxon>
        <taxon>Bacillati</taxon>
        <taxon>Actinomycetota</taxon>
        <taxon>Actinomycetes</taxon>
        <taxon>Mycobacteriales</taxon>
        <taxon>Mycobacteriaceae</taxon>
        <taxon>Mycobacterium</taxon>
        <taxon>Mycobacterium simiae complex</taxon>
    </lineage>
</organism>
<dbReference type="InterPro" id="IPR020841">
    <property type="entry name" value="PKS_Beta-ketoAc_synthase_dom"/>
</dbReference>
<dbReference type="GO" id="GO:0005886">
    <property type="term" value="C:plasma membrane"/>
    <property type="evidence" value="ECO:0007669"/>
    <property type="project" value="TreeGrafter"/>
</dbReference>
<evidence type="ECO:0000256" key="2">
    <source>
        <dbReference type="ARBA" id="ARBA00022553"/>
    </source>
</evidence>
<keyword evidence="2" id="KW-0597">Phosphoprotein</keyword>
<dbReference type="FunFam" id="3.40.47.10:FF:000019">
    <property type="entry name" value="Polyketide synthase type I"/>
    <property type="match status" value="1"/>
</dbReference>
<keyword evidence="1" id="KW-0596">Phosphopantetheine</keyword>
<accession>A0A5B1BTY6</accession>
<sequence>MERRRNVERSRVTPVAIIGMACRLPGGIDSPALLWEALLRGDDLVTEVPPDRWDIDEYYDPEPGVPGRSHCKWGAFMDNIADFDSQFFGIPETEATAMDPQHRMLLETSWEAMEHAGLTPREMTGSLTGVFIGFTHADYQFVQADTNALEGPYGNTGTNSCMASGRVSYALGLRGPAVTVDTACSSGLFAAHLAVCSLNDGETDLAFAGGVYAMLEPRRFASGSANGMLSRTGRCHAFDVAADGFVSGEGAVVLLLKRLPDALADGDRVLAVLRGTAANQDGRTVNIVTPSRQAQAAVYRAALAAAEVDPATVGMVEAHGTGTPVGDPIEYNSLAEVYGNDGPCAIGSVKTNFGHTQSTAGALGLMKAVLAVQHGLVPKNLHFNELPTELAHVDTELFVPREITPWPKSDDRSPRRAVVSSYGMSGTNVHAIVEQAPEPDAPDVAPTVPALDGALL</sequence>
<dbReference type="SUPFAM" id="SSF53901">
    <property type="entry name" value="Thiolase-like"/>
    <property type="match status" value="1"/>
</dbReference>
<dbReference type="Gene3D" id="3.40.47.10">
    <property type="match status" value="1"/>
</dbReference>
<dbReference type="InterPro" id="IPR014031">
    <property type="entry name" value="Ketoacyl_synth_C"/>
</dbReference>
<dbReference type="InterPro" id="IPR050091">
    <property type="entry name" value="PKS_NRPS_Biosynth_Enz"/>
</dbReference>
<dbReference type="EMBL" id="VTZN01000039">
    <property type="protein sequence ID" value="KAA1250589.1"/>
    <property type="molecule type" value="Genomic_DNA"/>
</dbReference>
<keyword evidence="4" id="KW-0511">Multifunctional enzyme</keyword>
<keyword evidence="3" id="KW-0808">Transferase</keyword>
<evidence type="ECO:0000256" key="1">
    <source>
        <dbReference type="ARBA" id="ARBA00022450"/>
    </source>
</evidence>
<dbReference type="OrthoDB" id="9778690at2"/>
<evidence type="ECO:0000313" key="6">
    <source>
        <dbReference type="EMBL" id="KAA1250589.1"/>
    </source>
</evidence>
<dbReference type="PANTHER" id="PTHR43775">
    <property type="entry name" value="FATTY ACID SYNTHASE"/>
    <property type="match status" value="1"/>
</dbReference>
<evidence type="ECO:0000259" key="5">
    <source>
        <dbReference type="PROSITE" id="PS52004"/>
    </source>
</evidence>
<evidence type="ECO:0000256" key="3">
    <source>
        <dbReference type="ARBA" id="ARBA00022679"/>
    </source>
</evidence>
<comment type="caution">
    <text evidence="6">The sequence shown here is derived from an EMBL/GenBank/DDBJ whole genome shotgun (WGS) entry which is preliminary data.</text>
</comment>
<dbReference type="CDD" id="cd00833">
    <property type="entry name" value="PKS"/>
    <property type="match status" value="1"/>
</dbReference>
<dbReference type="Pfam" id="PF02801">
    <property type="entry name" value="Ketoacyl-synt_C"/>
    <property type="match status" value="1"/>
</dbReference>
<dbReference type="SMART" id="SM00825">
    <property type="entry name" value="PKS_KS"/>
    <property type="match status" value="1"/>
</dbReference>
<feature type="non-terminal residue" evidence="6">
    <location>
        <position position="456"/>
    </location>
</feature>